<dbReference type="PANTHER" id="PTHR11567:SF110">
    <property type="entry name" value="2-PHOSPHOXYLOSE PHOSPHATASE 1"/>
    <property type="match status" value="1"/>
</dbReference>
<accession>A0AAN6G4J0</accession>
<gene>
    <name evidence="4" type="ORF">OC842_007257</name>
</gene>
<evidence type="ECO:0000256" key="1">
    <source>
        <dbReference type="ARBA" id="ARBA00005375"/>
    </source>
</evidence>
<evidence type="ECO:0000313" key="4">
    <source>
        <dbReference type="EMBL" id="KAK0519987.1"/>
    </source>
</evidence>
<dbReference type="Gene3D" id="3.40.50.1240">
    <property type="entry name" value="Phosphoglycerate mutase-like"/>
    <property type="match status" value="1"/>
</dbReference>
<dbReference type="InterPro" id="IPR029033">
    <property type="entry name" value="His_PPase_superfam"/>
</dbReference>
<keyword evidence="5" id="KW-1185">Reference proteome</keyword>
<evidence type="ECO:0000256" key="3">
    <source>
        <dbReference type="SAM" id="MobiDB-lite"/>
    </source>
</evidence>
<protein>
    <recommendedName>
        <fullName evidence="6">Acid phosphatase</fullName>
    </recommendedName>
</protein>
<sequence>MSGAGSAAGPSSRADQRSASASSSSSSTSPSTTGDISHIYPVPLFADGSSTFPSPLPAYGGGSTAASPDLGWTPPPPGSNLELAQVHFFLRHGERTPVRTRMENSNPPIPKRWNLCHASAAMRANVLQLSAGQPAVDTLPFQRVVEAGPSKLVPDTGSFTGECLPGELTNLGRMSSFEIGTKLRRLYIDRLGFLPEIVSVQDQDLFMFRSTNMSRTIETCQQTIAGLLPTHARTSQPVDAFLPRIHVRNFLTETLIPNTLGCSRFRRLDSHYAEKAATEFNPSLEALDASLSSHNDGQPIRVDGHPRLSGLLDTIRASQAHGYPVPAAFLEPKTVEVANRALLAEWFSGYNDPDPERALEYRRLSMGRLLSELQERLDAKAKAPEKESLRLSIYSTHDTTLAGVLSTLDVFDHQWPAFAATLNFELFRRPTRSDAASSSSDSRSSLGILSLLGFKDKTAQQPDPHYVRVRYGAETLRLPACAAAGKHLDGHAEFCTLDAFREVVDSLRHPEGLSWEAECEAGAKQKKTRK</sequence>
<dbReference type="SUPFAM" id="SSF53254">
    <property type="entry name" value="Phosphoglycerate mutase-like"/>
    <property type="match status" value="1"/>
</dbReference>
<dbReference type="EMBL" id="JAPDMQ010000869">
    <property type="protein sequence ID" value="KAK0519987.1"/>
    <property type="molecule type" value="Genomic_DNA"/>
</dbReference>
<dbReference type="AlphaFoldDB" id="A0AAN6G4J0"/>
<evidence type="ECO:0008006" key="6">
    <source>
        <dbReference type="Google" id="ProtNLM"/>
    </source>
</evidence>
<dbReference type="GO" id="GO:0016791">
    <property type="term" value="F:phosphatase activity"/>
    <property type="evidence" value="ECO:0007669"/>
    <property type="project" value="TreeGrafter"/>
</dbReference>
<evidence type="ECO:0000313" key="5">
    <source>
        <dbReference type="Proteomes" id="UP001176521"/>
    </source>
</evidence>
<organism evidence="4 5">
    <name type="scientific">Tilletia horrida</name>
    <dbReference type="NCBI Taxonomy" id="155126"/>
    <lineage>
        <taxon>Eukaryota</taxon>
        <taxon>Fungi</taxon>
        <taxon>Dikarya</taxon>
        <taxon>Basidiomycota</taxon>
        <taxon>Ustilaginomycotina</taxon>
        <taxon>Exobasidiomycetes</taxon>
        <taxon>Tilletiales</taxon>
        <taxon>Tilletiaceae</taxon>
        <taxon>Tilletia</taxon>
    </lineage>
</organism>
<keyword evidence="2" id="KW-0378">Hydrolase</keyword>
<comment type="caution">
    <text evidence="4">The sequence shown here is derived from an EMBL/GenBank/DDBJ whole genome shotgun (WGS) entry which is preliminary data.</text>
</comment>
<dbReference type="PANTHER" id="PTHR11567">
    <property type="entry name" value="ACID PHOSPHATASE-RELATED"/>
    <property type="match status" value="1"/>
</dbReference>
<reference evidence="4" key="1">
    <citation type="journal article" date="2023" name="PhytoFront">
        <title>Draft Genome Resources of Seven Strains of Tilletia horrida, Causal Agent of Kernel Smut of Rice.</title>
        <authorList>
            <person name="Khanal S."/>
            <person name="Antony Babu S."/>
            <person name="Zhou X.G."/>
        </authorList>
    </citation>
    <scope>NUCLEOTIDE SEQUENCE</scope>
    <source>
        <strain evidence="4">TX3</strain>
    </source>
</reference>
<evidence type="ECO:0000256" key="2">
    <source>
        <dbReference type="ARBA" id="ARBA00022801"/>
    </source>
</evidence>
<dbReference type="CDD" id="cd07061">
    <property type="entry name" value="HP_HAP_like"/>
    <property type="match status" value="1"/>
</dbReference>
<dbReference type="InterPro" id="IPR033379">
    <property type="entry name" value="Acid_Pase_AS"/>
</dbReference>
<dbReference type="Pfam" id="PF00328">
    <property type="entry name" value="His_Phos_2"/>
    <property type="match status" value="1"/>
</dbReference>
<dbReference type="PROSITE" id="PS00778">
    <property type="entry name" value="HIS_ACID_PHOSPHAT_2"/>
    <property type="match status" value="1"/>
</dbReference>
<feature type="region of interest" description="Disordered" evidence="3">
    <location>
        <begin position="1"/>
        <end position="35"/>
    </location>
</feature>
<proteinExistence type="inferred from homology"/>
<comment type="similarity">
    <text evidence="1">Belongs to the histidine acid phosphatase family.</text>
</comment>
<name>A0AAN6G4J0_9BASI</name>
<feature type="compositionally biased region" description="Low complexity" evidence="3">
    <location>
        <begin position="1"/>
        <end position="33"/>
    </location>
</feature>
<dbReference type="InterPro" id="IPR050645">
    <property type="entry name" value="Histidine_acid_phosphatase"/>
</dbReference>
<dbReference type="InterPro" id="IPR000560">
    <property type="entry name" value="His_Pase_clade-2"/>
</dbReference>
<dbReference type="Proteomes" id="UP001176521">
    <property type="component" value="Unassembled WGS sequence"/>
</dbReference>